<dbReference type="Pfam" id="PF21259">
    <property type="entry name" value="Rgg_C"/>
    <property type="match status" value="1"/>
</dbReference>
<dbReference type="CDD" id="cd00093">
    <property type="entry name" value="HTH_XRE"/>
    <property type="match status" value="1"/>
</dbReference>
<organism evidence="2 3">
    <name type="scientific">Facklamia languida CCUG 37842</name>
    <dbReference type="NCBI Taxonomy" id="883113"/>
    <lineage>
        <taxon>Bacteria</taxon>
        <taxon>Bacillati</taxon>
        <taxon>Bacillota</taxon>
        <taxon>Bacilli</taxon>
        <taxon>Lactobacillales</taxon>
        <taxon>Aerococcaceae</taxon>
        <taxon>Facklamia</taxon>
    </lineage>
</organism>
<dbReference type="PANTHER" id="PTHR37038">
    <property type="entry name" value="TRANSCRIPTIONAL REGULATOR-RELATED"/>
    <property type="match status" value="1"/>
</dbReference>
<dbReference type="InterPro" id="IPR053163">
    <property type="entry name" value="HTH-type_regulator_Rgg"/>
</dbReference>
<dbReference type="GO" id="GO:0003677">
    <property type="term" value="F:DNA binding"/>
    <property type="evidence" value="ECO:0007669"/>
    <property type="project" value="InterPro"/>
</dbReference>
<dbReference type="SMART" id="SM00530">
    <property type="entry name" value="HTH_XRE"/>
    <property type="match status" value="1"/>
</dbReference>
<comment type="caution">
    <text evidence="2">The sequence shown here is derived from an EMBL/GenBank/DDBJ whole genome shotgun (WGS) entry which is preliminary data.</text>
</comment>
<name>H3NGW1_9LACT</name>
<sequence>MNTFGSAYSDIRKKKKYTQIEVSKDILSRQQLSKFENNLHSISIVSFFELLDRLNITINELLINVDEQKYFNQSTIYYHIAQAILNNNKEKLLTLKSLESDHYHKDPNIRHQHNIIIIDQYCYKMDKEPFDEGLSQVIIDYLFNSEEWTYYELCLYNNCLEFLPLAFVKATIKIASKRSEKYIHLQQNKHIQATLYLNMIYVLIKNNELRAASHMIITTKTLLANSTLFFEMNRLVHLEGIYLIKQNYLLSGKQKCLQAIKTLEYFDNLPHLRNHYEELSEFFGKDFSLE</sequence>
<dbReference type="NCBIfam" id="TIGR01716">
    <property type="entry name" value="RGG_Cterm"/>
    <property type="match status" value="1"/>
</dbReference>
<dbReference type="STRING" id="883113.HMPREF9708_00100"/>
<dbReference type="Gene3D" id="1.25.40.10">
    <property type="entry name" value="Tetratricopeptide repeat domain"/>
    <property type="match status" value="1"/>
</dbReference>
<dbReference type="SUPFAM" id="SSF47413">
    <property type="entry name" value="lambda repressor-like DNA-binding domains"/>
    <property type="match status" value="1"/>
</dbReference>
<dbReference type="PROSITE" id="PS50943">
    <property type="entry name" value="HTH_CROC1"/>
    <property type="match status" value="1"/>
</dbReference>
<dbReference type="HOGENOM" id="CLU_072045_1_2_9"/>
<dbReference type="InterPro" id="IPR011990">
    <property type="entry name" value="TPR-like_helical_dom_sf"/>
</dbReference>
<dbReference type="PATRIC" id="fig|883113.3.peg.102"/>
<dbReference type="EMBL" id="AGEG01000002">
    <property type="protein sequence ID" value="EHR38016.1"/>
    <property type="molecule type" value="Genomic_DNA"/>
</dbReference>
<dbReference type="InterPro" id="IPR010982">
    <property type="entry name" value="Lambda_DNA-bd_dom_sf"/>
</dbReference>
<dbReference type="RefSeq" id="WP_006307965.1">
    <property type="nucleotide sequence ID" value="NZ_JH601133.1"/>
</dbReference>
<evidence type="ECO:0000259" key="1">
    <source>
        <dbReference type="PROSITE" id="PS50943"/>
    </source>
</evidence>
<protein>
    <submittedName>
        <fullName evidence="2">Transcriptional activator, Rgg/GadR/MutR family domain-containing protein</fullName>
    </submittedName>
</protein>
<dbReference type="PANTHER" id="PTHR37038:SF12">
    <property type="entry name" value="TRANSCRIPTIONAL REGULATOR"/>
    <property type="match status" value="1"/>
</dbReference>
<dbReference type="Proteomes" id="UP000006190">
    <property type="component" value="Unassembled WGS sequence"/>
</dbReference>
<accession>H3NGW1</accession>
<dbReference type="eggNOG" id="COG1396">
    <property type="taxonomic scope" value="Bacteria"/>
</dbReference>
<evidence type="ECO:0000313" key="3">
    <source>
        <dbReference type="Proteomes" id="UP000006190"/>
    </source>
</evidence>
<dbReference type="InterPro" id="IPR010057">
    <property type="entry name" value="Transcription_activator_Rgg_C"/>
</dbReference>
<proteinExistence type="predicted"/>
<dbReference type="Pfam" id="PF01381">
    <property type="entry name" value="HTH_3"/>
    <property type="match status" value="1"/>
</dbReference>
<reference evidence="2 3" key="1">
    <citation type="submission" date="2012-01" db="EMBL/GenBank/DDBJ databases">
        <title>The Genome Sequence of Facklamia languida CCUG 37842.</title>
        <authorList>
            <consortium name="The Broad Institute Genome Sequencing Platform"/>
            <person name="Earl A."/>
            <person name="Ward D."/>
            <person name="Feldgarden M."/>
            <person name="Gevers D."/>
            <person name="Huys G."/>
            <person name="Young S.K."/>
            <person name="Zeng Q."/>
            <person name="Gargeya S."/>
            <person name="Fitzgerald M."/>
            <person name="Haas B."/>
            <person name="Abouelleil A."/>
            <person name="Alvarado L."/>
            <person name="Arachchi H.M."/>
            <person name="Berlin A."/>
            <person name="Chapman S.B."/>
            <person name="Gearin G."/>
            <person name="Goldberg J."/>
            <person name="Griggs A."/>
            <person name="Gujja S."/>
            <person name="Hansen M."/>
            <person name="Heiman D."/>
            <person name="Howarth C."/>
            <person name="Larimer J."/>
            <person name="Lui A."/>
            <person name="MacDonald P.J.P."/>
            <person name="McCowen C."/>
            <person name="Montmayeur A."/>
            <person name="Murphy C."/>
            <person name="Neiman D."/>
            <person name="Pearson M."/>
            <person name="Priest M."/>
            <person name="Roberts A."/>
            <person name="Saif S."/>
            <person name="Shea T."/>
            <person name="Sisk P."/>
            <person name="Stolte C."/>
            <person name="Sykes S."/>
            <person name="Wortman J."/>
            <person name="Nusbaum C."/>
            <person name="Birren B."/>
        </authorList>
    </citation>
    <scope>NUCLEOTIDE SEQUENCE [LARGE SCALE GENOMIC DNA]</scope>
    <source>
        <strain evidence="2 3">CCUG 37842</strain>
    </source>
</reference>
<dbReference type="OrthoDB" id="2310942at2"/>
<gene>
    <name evidence="2" type="ORF">HMPREF9708_00100</name>
</gene>
<feature type="domain" description="HTH cro/C1-type" evidence="1">
    <location>
        <begin position="11"/>
        <end position="61"/>
    </location>
</feature>
<keyword evidence="3" id="KW-1185">Reference proteome</keyword>
<dbReference type="AlphaFoldDB" id="H3NGW1"/>
<dbReference type="InterPro" id="IPR001387">
    <property type="entry name" value="Cro/C1-type_HTH"/>
</dbReference>
<evidence type="ECO:0000313" key="2">
    <source>
        <dbReference type="EMBL" id="EHR38016.1"/>
    </source>
</evidence>